<reference evidence="2" key="1">
    <citation type="submission" date="2017-04" db="EMBL/GenBank/DDBJ databases">
        <title>Genome evolution of the luminous symbionts of deep sea anglerfish.</title>
        <authorList>
            <person name="Hendry T.A."/>
        </authorList>
    </citation>
    <scope>NUCLEOTIDE SEQUENCE [LARGE SCALE GENOMIC DNA]</scope>
</reference>
<keyword evidence="2" id="KW-1185">Reference proteome</keyword>
<evidence type="ECO:0000313" key="2">
    <source>
        <dbReference type="Proteomes" id="UP000218160"/>
    </source>
</evidence>
<organism evidence="1 2">
    <name type="scientific">Candidatus Enterovibrio altilux</name>
    <dbReference type="NCBI Taxonomy" id="1927128"/>
    <lineage>
        <taxon>Bacteria</taxon>
        <taxon>Pseudomonadati</taxon>
        <taxon>Pseudomonadota</taxon>
        <taxon>Gammaproteobacteria</taxon>
        <taxon>Vibrionales</taxon>
        <taxon>Vibrionaceae</taxon>
        <taxon>Enterovibrio</taxon>
    </lineage>
</organism>
<dbReference type="KEGG" id="elux:BTN50_0862"/>
<evidence type="ECO:0008006" key="3">
    <source>
        <dbReference type="Google" id="ProtNLM"/>
    </source>
</evidence>
<name>A0A291B8N5_9GAMM</name>
<evidence type="ECO:0000313" key="1">
    <source>
        <dbReference type="EMBL" id="ATF09369.1"/>
    </source>
</evidence>
<gene>
    <name evidence="1" type="ORF">BTN50_0862</name>
</gene>
<sequence length="54" mass="6158">MTHGKVLPNLLKQTPRRKINEILANSAYGAQCYETVRIKRAVTRSYTVPISIEK</sequence>
<dbReference type="EMBL" id="CP020660">
    <property type="protein sequence ID" value="ATF09369.1"/>
    <property type="molecule type" value="Genomic_DNA"/>
</dbReference>
<dbReference type="RefSeq" id="WP_394336739.1">
    <property type="nucleotide sequence ID" value="NZ_CP020660.1"/>
</dbReference>
<accession>A0A291B8N5</accession>
<dbReference type="Proteomes" id="UP000218160">
    <property type="component" value="Chromosome 1"/>
</dbReference>
<proteinExistence type="predicted"/>
<protein>
    <recommendedName>
        <fullName evidence="3">Mobile element protein</fullName>
    </recommendedName>
</protein>
<dbReference type="AlphaFoldDB" id="A0A291B8N5"/>